<dbReference type="InterPro" id="IPR050643">
    <property type="entry name" value="Periplasmic_pilus_chap"/>
</dbReference>
<gene>
    <name evidence="2" type="ORF">D7V32_14030</name>
</gene>
<dbReference type="PANTHER" id="PTHR30251">
    <property type="entry name" value="PILUS ASSEMBLY CHAPERONE"/>
    <property type="match status" value="1"/>
</dbReference>
<accession>A0A3A8EFV1</accession>
<dbReference type="SUPFAM" id="SSF49354">
    <property type="entry name" value="PapD-like"/>
    <property type="match status" value="1"/>
</dbReference>
<dbReference type="Proteomes" id="UP000282388">
    <property type="component" value="Unassembled WGS sequence"/>
</dbReference>
<reference evidence="2 3" key="1">
    <citation type="submission" date="2018-09" db="EMBL/GenBank/DDBJ databases">
        <title>The draft genome of Acinetobacter spp. strains.</title>
        <authorList>
            <person name="Qin J."/>
            <person name="Feng Y."/>
            <person name="Zong Z."/>
        </authorList>
    </citation>
    <scope>NUCLEOTIDE SEQUENCE [LARGE SCALE GENOMIC DNA]</scope>
    <source>
        <strain evidence="2 3">WCHAc060012</strain>
    </source>
</reference>
<sequence>MHSKYSKHFSLLLASACLFNMPAHANISIFPVKLFISGDKGQRSTTTHLISSSDEKSKSYEVSVFRWTQDASGQDVLTPDTELMVNPQSFVLEADTRRMIRMGFTQPVSAMQLKEEAAWRVVFNPLPDAEKAQGVRFAYGFNIPLFAGNGFQPDMSFKLTKNAQHEPVLLAKNAGTAHFQIAEFTVQNTTGKTLYSSNELKYVLPHKQAQFNLKNFTVPAGTPLKLVTKTPDSRTLSFDIVEEQ</sequence>
<evidence type="ECO:0000313" key="3">
    <source>
        <dbReference type="Proteomes" id="UP000282388"/>
    </source>
</evidence>
<name>A0A3A8EFV1_9GAMM</name>
<proteinExistence type="predicted"/>
<dbReference type="GO" id="GO:0071555">
    <property type="term" value="P:cell wall organization"/>
    <property type="evidence" value="ECO:0007669"/>
    <property type="project" value="InterPro"/>
</dbReference>
<dbReference type="EMBL" id="RAXV01000035">
    <property type="protein sequence ID" value="RKG29690.1"/>
    <property type="molecule type" value="Genomic_DNA"/>
</dbReference>
<feature type="signal peptide" evidence="1">
    <location>
        <begin position="1"/>
        <end position="25"/>
    </location>
</feature>
<keyword evidence="1" id="KW-0732">Signal</keyword>
<dbReference type="Gene3D" id="2.60.40.10">
    <property type="entry name" value="Immunoglobulins"/>
    <property type="match status" value="1"/>
</dbReference>
<feature type="chain" id="PRO_5017314213" evidence="1">
    <location>
        <begin position="26"/>
        <end position="244"/>
    </location>
</feature>
<protein>
    <submittedName>
        <fullName evidence="2">Molecular chaperone</fullName>
    </submittedName>
</protein>
<dbReference type="GO" id="GO:0030288">
    <property type="term" value="C:outer membrane-bounded periplasmic space"/>
    <property type="evidence" value="ECO:0007669"/>
    <property type="project" value="InterPro"/>
</dbReference>
<dbReference type="InterPro" id="IPR013783">
    <property type="entry name" value="Ig-like_fold"/>
</dbReference>
<keyword evidence="3" id="KW-1185">Reference proteome</keyword>
<dbReference type="PANTHER" id="PTHR30251:SF4">
    <property type="entry name" value="SLR1668 PROTEIN"/>
    <property type="match status" value="1"/>
</dbReference>
<evidence type="ECO:0000313" key="2">
    <source>
        <dbReference type="EMBL" id="RKG29690.1"/>
    </source>
</evidence>
<evidence type="ECO:0000256" key="1">
    <source>
        <dbReference type="SAM" id="SignalP"/>
    </source>
</evidence>
<dbReference type="InterPro" id="IPR008962">
    <property type="entry name" value="PapD-like_sf"/>
</dbReference>
<comment type="caution">
    <text evidence="2">The sequence shown here is derived from an EMBL/GenBank/DDBJ whole genome shotgun (WGS) entry which is preliminary data.</text>
</comment>
<organism evidence="2 3">
    <name type="scientific">Acinetobacter tianfuensis</name>
    <dbReference type="NCBI Taxonomy" id="2419603"/>
    <lineage>
        <taxon>Bacteria</taxon>
        <taxon>Pseudomonadati</taxon>
        <taxon>Pseudomonadota</taxon>
        <taxon>Gammaproteobacteria</taxon>
        <taxon>Moraxellales</taxon>
        <taxon>Moraxellaceae</taxon>
        <taxon>Acinetobacter</taxon>
    </lineage>
</organism>
<dbReference type="AlphaFoldDB" id="A0A3A8EFV1"/>
<dbReference type="OrthoDB" id="6683458at2"/>